<dbReference type="EMBL" id="BAABAZ010000006">
    <property type="protein sequence ID" value="GAA4284685.1"/>
    <property type="molecule type" value="Genomic_DNA"/>
</dbReference>
<sequence>MYRRRRLVVGALALAVAAAAVVGIILLVQAVGDLATAGDADPVAAPTESAEPTAPVPTGDAASGACPPEAVVVGAAVEKKSFEPGDSALLELVVKNTHHAACMIPVGTSLQTFEVRRDGDTVWSSEYCADPEADADAAEASIVFAPGAEKRSALRWTIEPVTEDCRRSDEALAGGKYQLVTKLGEAESTPAEFEIDVPEPPSEPPSEEPPSEQPTSDESSDEADEDTPEEQSDEDQQSDEATGGGDGN</sequence>
<evidence type="ECO:0008006" key="4">
    <source>
        <dbReference type="Google" id="ProtNLM"/>
    </source>
</evidence>
<feature type="region of interest" description="Disordered" evidence="1">
    <location>
        <begin position="184"/>
        <end position="248"/>
    </location>
</feature>
<evidence type="ECO:0000313" key="3">
    <source>
        <dbReference type="Proteomes" id="UP001501586"/>
    </source>
</evidence>
<accession>A0ABP8ELF1</accession>
<organism evidence="2 3">
    <name type="scientific">Brevibacterium daeguense</name>
    <dbReference type="NCBI Taxonomy" id="909936"/>
    <lineage>
        <taxon>Bacteria</taxon>
        <taxon>Bacillati</taxon>
        <taxon>Actinomycetota</taxon>
        <taxon>Actinomycetes</taxon>
        <taxon>Micrococcales</taxon>
        <taxon>Brevibacteriaceae</taxon>
        <taxon>Brevibacterium</taxon>
    </lineage>
</organism>
<dbReference type="RefSeq" id="WP_236862663.1">
    <property type="nucleotide sequence ID" value="NZ_JAJTWW010000001.1"/>
</dbReference>
<reference evidence="3" key="1">
    <citation type="journal article" date="2019" name="Int. J. Syst. Evol. Microbiol.">
        <title>The Global Catalogue of Microorganisms (GCM) 10K type strain sequencing project: providing services to taxonomists for standard genome sequencing and annotation.</title>
        <authorList>
            <consortium name="The Broad Institute Genomics Platform"/>
            <consortium name="The Broad Institute Genome Sequencing Center for Infectious Disease"/>
            <person name="Wu L."/>
            <person name="Ma J."/>
        </authorList>
    </citation>
    <scope>NUCLEOTIDE SEQUENCE [LARGE SCALE GENOMIC DNA]</scope>
    <source>
        <strain evidence="3">JCM 17458</strain>
    </source>
</reference>
<feature type="region of interest" description="Disordered" evidence="1">
    <location>
        <begin position="42"/>
        <end position="63"/>
    </location>
</feature>
<evidence type="ECO:0000256" key="1">
    <source>
        <dbReference type="SAM" id="MobiDB-lite"/>
    </source>
</evidence>
<keyword evidence="3" id="KW-1185">Reference proteome</keyword>
<gene>
    <name evidence="2" type="ORF">GCM10022261_22160</name>
</gene>
<feature type="compositionally biased region" description="Acidic residues" evidence="1">
    <location>
        <begin position="218"/>
        <end position="238"/>
    </location>
</feature>
<protein>
    <recommendedName>
        <fullName evidence="4">DUF4232 domain-containing protein</fullName>
    </recommendedName>
</protein>
<name>A0ABP8ELF1_9MICO</name>
<evidence type="ECO:0000313" key="2">
    <source>
        <dbReference type="EMBL" id="GAA4284685.1"/>
    </source>
</evidence>
<proteinExistence type="predicted"/>
<dbReference type="Proteomes" id="UP001501586">
    <property type="component" value="Unassembled WGS sequence"/>
</dbReference>
<comment type="caution">
    <text evidence="2">The sequence shown here is derived from an EMBL/GenBank/DDBJ whole genome shotgun (WGS) entry which is preliminary data.</text>
</comment>